<dbReference type="EMBL" id="BART01008854">
    <property type="protein sequence ID" value="GAG59040.1"/>
    <property type="molecule type" value="Genomic_DNA"/>
</dbReference>
<feature type="non-terminal residue" evidence="1">
    <location>
        <position position="33"/>
    </location>
</feature>
<sequence length="33" mass="3691">MVFRGFVLPPSSPLRAKVLSPNFLEANFKAKDN</sequence>
<organism evidence="1">
    <name type="scientific">marine sediment metagenome</name>
    <dbReference type="NCBI Taxonomy" id="412755"/>
    <lineage>
        <taxon>unclassified sequences</taxon>
        <taxon>metagenomes</taxon>
        <taxon>ecological metagenomes</taxon>
    </lineage>
</organism>
<reference evidence="1" key="1">
    <citation type="journal article" date="2014" name="Front. Microbiol.">
        <title>High frequency of phylogenetically diverse reductive dehalogenase-homologous genes in deep subseafloor sedimentary metagenomes.</title>
        <authorList>
            <person name="Kawai M."/>
            <person name="Futagami T."/>
            <person name="Toyoda A."/>
            <person name="Takaki Y."/>
            <person name="Nishi S."/>
            <person name="Hori S."/>
            <person name="Arai W."/>
            <person name="Tsubouchi T."/>
            <person name="Morono Y."/>
            <person name="Uchiyama I."/>
            <person name="Ito T."/>
            <person name="Fujiyama A."/>
            <person name="Inagaki F."/>
            <person name="Takami H."/>
        </authorList>
    </citation>
    <scope>NUCLEOTIDE SEQUENCE</scope>
    <source>
        <strain evidence="1">Expedition CK06-06</strain>
    </source>
</reference>
<proteinExistence type="predicted"/>
<dbReference type="AlphaFoldDB" id="X0YS61"/>
<accession>X0YS61</accession>
<protein>
    <submittedName>
        <fullName evidence="1">Uncharacterized protein</fullName>
    </submittedName>
</protein>
<gene>
    <name evidence="1" type="ORF">S01H4_19798</name>
</gene>
<evidence type="ECO:0000313" key="1">
    <source>
        <dbReference type="EMBL" id="GAG59040.1"/>
    </source>
</evidence>
<name>X0YS61_9ZZZZ</name>
<comment type="caution">
    <text evidence="1">The sequence shown here is derived from an EMBL/GenBank/DDBJ whole genome shotgun (WGS) entry which is preliminary data.</text>
</comment>